<dbReference type="Proteomes" id="UP000193689">
    <property type="component" value="Unassembled WGS sequence"/>
</dbReference>
<keyword evidence="2" id="KW-0812">Transmembrane</keyword>
<evidence type="ECO:0000313" key="5">
    <source>
        <dbReference type="Proteomes" id="UP000193689"/>
    </source>
</evidence>
<name>A0A1Y2DZ28_9PEZI</name>
<feature type="transmembrane region" description="Helical" evidence="2">
    <location>
        <begin position="71"/>
        <end position="96"/>
    </location>
</feature>
<dbReference type="InParanoid" id="A0A1Y2DZ28"/>
<dbReference type="PANTHER" id="PTHR42109:SF2">
    <property type="entry name" value="INTEGRAL MEMBRANE PROTEIN"/>
    <property type="match status" value="1"/>
</dbReference>
<evidence type="ECO:0000313" key="4">
    <source>
        <dbReference type="EMBL" id="ORY64487.1"/>
    </source>
</evidence>
<feature type="transmembrane region" description="Helical" evidence="2">
    <location>
        <begin position="214"/>
        <end position="238"/>
    </location>
</feature>
<feature type="transmembrane region" description="Helical" evidence="2">
    <location>
        <begin position="181"/>
        <end position="202"/>
    </location>
</feature>
<feature type="compositionally biased region" description="Basic residues" evidence="1">
    <location>
        <begin position="265"/>
        <end position="276"/>
    </location>
</feature>
<gene>
    <name evidence="4" type="ORF">BCR38DRAFT_370176</name>
</gene>
<dbReference type="STRING" id="1141098.A0A1Y2DZ28"/>
<evidence type="ECO:0000256" key="2">
    <source>
        <dbReference type="SAM" id="Phobius"/>
    </source>
</evidence>
<dbReference type="AlphaFoldDB" id="A0A1Y2DZ28"/>
<dbReference type="EMBL" id="MCFJ01000007">
    <property type="protein sequence ID" value="ORY64487.1"/>
    <property type="molecule type" value="Genomic_DNA"/>
</dbReference>
<organism evidence="4 5">
    <name type="scientific">Pseudomassariella vexata</name>
    <dbReference type="NCBI Taxonomy" id="1141098"/>
    <lineage>
        <taxon>Eukaryota</taxon>
        <taxon>Fungi</taxon>
        <taxon>Dikarya</taxon>
        <taxon>Ascomycota</taxon>
        <taxon>Pezizomycotina</taxon>
        <taxon>Sordariomycetes</taxon>
        <taxon>Xylariomycetidae</taxon>
        <taxon>Amphisphaeriales</taxon>
        <taxon>Pseudomassariaceae</taxon>
        <taxon>Pseudomassariella</taxon>
    </lineage>
</organism>
<dbReference type="PANTHER" id="PTHR42109">
    <property type="entry name" value="UNPLACED GENOMIC SCAFFOLD UM_SCAF_CONTIG_1.265, WHOLE GENOME SHOTGUN SEQUENCE"/>
    <property type="match status" value="1"/>
</dbReference>
<dbReference type="RefSeq" id="XP_040715901.1">
    <property type="nucleotide sequence ID" value="XM_040857271.1"/>
</dbReference>
<evidence type="ECO:0000259" key="3">
    <source>
        <dbReference type="Pfam" id="PF24800"/>
    </source>
</evidence>
<dbReference type="InterPro" id="IPR056119">
    <property type="entry name" value="DUF7702"/>
</dbReference>
<dbReference type="Pfam" id="PF24800">
    <property type="entry name" value="DUF7702"/>
    <property type="match status" value="1"/>
</dbReference>
<keyword evidence="2" id="KW-1133">Transmembrane helix</keyword>
<keyword evidence="5" id="KW-1185">Reference proteome</keyword>
<feature type="transmembrane region" description="Helical" evidence="2">
    <location>
        <begin position="12"/>
        <end position="31"/>
    </location>
</feature>
<dbReference type="GeneID" id="63773483"/>
<feature type="transmembrane region" description="Helical" evidence="2">
    <location>
        <begin position="108"/>
        <end position="129"/>
    </location>
</feature>
<dbReference type="OrthoDB" id="2560628at2759"/>
<feature type="domain" description="DUF7702" evidence="3">
    <location>
        <begin position="7"/>
        <end position="244"/>
    </location>
</feature>
<accession>A0A1Y2DZ28</accession>
<comment type="caution">
    <text evidence="4">The sequence shown here is derived from an EMBL/GenBank/DDBJ whole genome shotgun (WGS) entry which is preliminary data.</text>
</comment>
<keyword evidence="2" id="KW-0472">Membrane</keyword>
<proteinExistence type="predicted"/>
<reference evidence="4 5" key="1">
    <citation type="submission" date="2016-07" db="EMBL/GenBank/DDBJ databases">
        <title>Pervasive Adenine N6-methylation of Active Genes in Fungi.</title>
        <authorList>
            <consortium name="DOE Joint Genome Institute"/>
            <person name="Mondo S.J."/>
            <person name="Dannebaum R.O."/>
            <person name="Kuo R.C."/>
            <person name="Labutti K."/>
            <person name="Haridas S."/>
            <person name="Kuo A."/>
            <person name="Salamov A."/>
            <person name="Ahrendt S.R."/>
            <person name="Lipzen A."/>
            <person name="Sullivan W."/>
            <person name="Andreopoulos W.B."/>
            <person name="Clum A."/>
            <person name="Lindquist E."/>
            <person name="Daum C."/>
            <person name="Ramamoorthy G.K."/>
            <person name="Gryganskyi A."/>
            <person name="Culley D."/>
            <person name="Magnuson J.K."/>
            <person name="James T.Y."/>
            <person name="O'Malley M.A."/>
            <person name="Stajich J.E."/>
            <person name="Spatafora J.W."/>
            <person name="Visel A."/>
            <person name="Grigoriev I.V."/>
        </authorList>
    </citation>
    <scope>NUCLEOTIDE SEQUENCE [LARGE SCALE GENOMIC DNA]</scope>
    <source>
        <strain evidence="4 5">CBS 129021</strain>
    </source>
</reference>
<feature type="transmembrane region" description="Helical" evidence="2">
    <location>
        <begin position="43"/>
        <end position="65"/>
    </location>
</feature>
<evidence type="ECO:0000256" key="1">
    <source>
        <dbReference type="SAM" id="MobiDB-lite"/>
    </source>
</evidence>
<sequence length="276" mass="29973">MDGTGVFTYRDGVAVIQLVSFAVFLAFAFVLCSRHGFGRSSGWFILIPFSIIRLLAASFQLATIHFPSRSIYGGALICQNIGLSPLTVLNLGLLLRGNRFVNAVDPKLFTGISLTGFTAIALAIHGGTQAAEAYGSTATTLQSNAETKAATMLFLATYLASVIMFLLMLRKWQAIPKPEHKLLICFAVCAPFIIVRLLYSIIGNFTGNLQFSALFGNVTIFLVMAVLEEIVVVGFTIVTGMRLRILPKNNADNNDEEGADSVKLQKQKRRGRGESV</sequence>
<protein>
    <recommendedName>
        <fullName evidence="3">DUF7702 domain-containing protein</fullName>
    </recommendedName>
</protein>
<feature type="region of interest" description="Disordered" evidence="1">
    <location>
        <begin position="253"/>
        <end position="276"/>
    </location>
</feature>
<feature type="transmembrane region" description="Helical" evidence="2">
    <location>
        <begin position="149"/>
        <end position="169"/>
    </location>
</feature>